<gene>
    <name evidence="10" type="ORF">IE81DRAFT_321808</name>
</gene>
<dbReference type="GO" id="GO:0004252">
    <property type="term" value="F:serine-type endopeptidase activity"/>
    <property type="evidence" value="ECO:0007669"/>
    <property type="project" value="InterPro"/>
</dbReference>
<feature type="domain" description="Peptidase S54 rhomboid" evidence="9">
    <location>
        <begin position="414"/>
        <end position="575"/>
    </location>
</feature>
<evidence type="ECO:0000313" key="11">
    <source>
        <dbReference type="Proteomes" id="UP000245783"/>
    </source>
</evidence>
<dbReference type="GO" id="GO:0016020">
    <property type="term" value="C:membrane"/>
    <property type="evidence" value="ECO:0007669"/>
    <property type="project" value="UniProtKB-SubCell"/>
</dbReference>
<evidence type="ECO:0000256" key="5">
    <source>
        <dbReference type="ARBA" id="ARBA00022989"/>
    </source>
</evidence>
<feature type="region of interest" description="Disordered" evidence="7">
    <location>
        <begin position="45"/>
        <end position="117"/>
    </location>
</feature>
<keyword evidence="5 8" id="KW-1133">Transmembrane helix</keyword>
<dbReference type="PANTHER" id="PTHR43731">
    <property type="entry name" value="RHOMBOID PROTEASE"/>
    <property type="match status" value="1"/>
</dbReference>
<evidence type="ECO:0000256" key="8">
    <source>
        <dbReference type="SAM" id="Phobius"/>
    </source>
</evidence>
<dbReference type="GeneID" id="37035322"/>
<dbReference type="Gene3D" id="1.20.1540.10">
    <property type="entry name" value="Rhomboid-like"/>
    <property type="match status" value="1"/>
</dbReference>
<dbReference type="PANTHER" id="PTHR43731:SF14">
    <property type="entry name" value="PRESENILIN-ASSOCIATED RHOMBOID-LIKE PROTEIN, MITOCHONDRIAL"/>
    <property type="match status" value="1"/>
</dbReference>
<dbReference type="Proteomes" id="UP000245783">
    <property type="component" value="Unassembled WGS sequence"/>
</dbReference>
<evidence type="ECO:0000256" key="4">
    <source>
        <dbReference type="ARBA" id="ARBA00022801"/>
    </source>
</evidence>
<dbReference type="InParanoid" id="A0A316W2B7"/>
<organism evidence="10 11">
    <name type="scientific">Ceraceosorus guamensis</name>
    <dbReference type="NCBI Taxonomy" id="1522189"/>
    <lineage>
        <taxon>Eukaryota</taxon>
        <taxon>Fungi</taxon>
        <taxon>Dikarya</taxon>
        <taxon>Basidiomycota</taxon>
        <taxon>Ustilaginomycotina</taxon>
        <taxon>Exobasidiomycetes</taxon>
        <taxon>Ceraceosorales</taxon>
        <taxon>Ceraceosoraceae</taxon>
        <taxon>Ceraceosorus</taxon>
    </lineage>
</organism>
<dbReference type="InterPro" id="IPR022764">
    <property type="entry name" value="Peptidase_S54_rhomboid_dom"/>
</dbReference>
<feature type="compositionally biased region" description="Low complexity" evidence="7">
    <location>
        <begin position="59"/>
        <end position="70"/>
    </location>
</feature>
<evidence type="ECO:0000256" key="1">
    <source>
        <dbReference type="ARBA" id="ARBA00004141"/>
    </source>
</evidence>
<proteinExistence type="inferred from homology"/>
<accession>A0A316W2B7</accession>
<feature type="compositionally biased region" description="Polar residues" evidence="7">
    <location>
        <begin position="71"/>
        <end position="88"/>
    </location>
</feature>
<feature type="region of interest" description="Disordered" evidence="7">
    <location>
        <begin position="137"/>
        <end position="229"/>
    </location>
</feature>
<keyword evidence="11" id="KW-1185">Reference proteome</keyword>
<evidence type="ECO:0000256" key="3">
    <source>
        <dbReference type="ARBA" id="ARBA00022692"/>
    </source>
</evidence>
<dbReference type="InterPro" id="IPR050925">
    <property type="entry name" value="Rhomboid_protease_S54"/>
</dbReference>
<dbReference type="EMBL" id="KZ819365">
    <property type="protein sequence ID" value="PWN43900.1"/>
    <property type="molecule type" value="Genomic_DNA"/>
</dbReference>
<evidence type="ECO:0000256" key="7">
    <source>
        <dbReference type="SAM" id="MobiDB-lite"/>
    </source>
</evidence>
<feature type="transmembrane region" description="Helical" evidence="8">
    <location>
        <begin position="365"/>
        <end position="381"/>
    </location>
</feature>
<feature type="transmembrane region" description="Helical" evidence="8">
    <location>
        <begin position="453"/>
        <end position="473"/>
    </location>
</feature>
<sequence length="594" mass="66425">MNPLFGDLARLSSRLARAQSIDRSALAAHTCACWTVRLHRTRSGAASAHHRDPTERLHSSTFPSTSSSTSIQARSDLTGARSTSNTVWSAPCGAQRRSAALSRPEIRPTANSSSKVHATSGLLNSIAERDSVLQLTTRRNLSSSAPAKAKVSKSIPSAKSQKKKSSEKADFDSGGASESTAPDGTKPAKSAVSQPPLRPGSIKYQEAFQAVKKQKRERGEVEETEKEKPEGNFDWVHEIMKKQKVLRKRKYDDWGGGSELSPQLARSRRDAAWEEISKEHKRRLEIQQKAFGEVVEQIAYDYPHIVDELDRGDIKLDDFEDTLQLAEHAEKGPFLAKGRFITAKGLSWTFAWNFTHSFFFKYKSMLVWLLFAIWIGVFRMWRRAYEDWSERKDPRRLLWMNSNICCSMENLRNGKYWTLVTAMFSHSDLQHAFGNFVLLFIFGRPLVRLLGPVGWLGLYLTSGIVATGGAVVWDEYVDPMLAEVCSWRNADEERRSARPLHGASGAIYGVATVSYFPSQQGIVLFPRHIALPITNRLVLTAMLLGAGYGVLFGDSGKESHASHLFGALAGFLWLRMGMSSKIKWASKIPLPKKY</sequence>
<comment type="similarity">
    <text evidence="2">Belongs to the peptidase S54 family.</text>
</comment>
<feature type="compositionally biased region" description="Basic and acidic residues" evidence="7">
    <location>
        <begin position="49"/>
        <end position="58"/>
    </location>
</feature>
<reference evidence="10 11" key="1">
    <citation type="journal article" date="2018" name="Mol. Biol. Evol.">
        <title>Broad Genomic Sampling Reveals a Smut Pathogenic Ancestry of the Fungal Clade Ustilaginomycotina.</title>
        <authorList>
            <person name="Kijpornyongpan T."/>
            <person name="Mondo S.J."/>
            <person name="Barry K."/>
            <person name="Sandor L."/>
            <person name="Lee J."/>
            <person name="Lipzen A."/>
            <person name="Pangilinan J."/>
            <person name="LaButti K."/>
            <person name="Hainaut M."/>
            <person name="Henrissat B."/>
            <person name="Grigoriev I.V."/>
            <person name="Spatafora J.W."/>
            <person name="Aime M.C."/>
        </authorList>
    </citation>
    <scope>NUCLEOTIDE SEQUENCE [LARGE SCALE GENOMIC DNA]</scope>
    <source>
        <strain evidence="10 11">MCA 4658</strain>
    </source>
</reference>
<evidence type="ECO:0000313" key="10">
    <source>
        <dbReference type="EMBL" id="PWN43900.1"/>
    </source>
</evidence>
<keyword evidence="4" id="KW-0378">Hydrolase</keyword>
<evidence type="ECO:0000256" key="6">
    <source>
        <dbReference type="ARBA" id="ARBA00023136"/>
    </source>
</evidence>
<protein>
    <submittedName>
        <fullName evidence="10">Rhomboid-domain-containing protein</fullName>
    </submittedName>
</protein>
<feature type="compositionally biased region" description="Basic and acidic residues" evidence="7">
    <location>
        <begin position="217"/>
        <end position="229"/>
    </location>
</feature>
<dbReference type="OrthoDB" id="418595at2759"/>
<feature type="compositionally biased region" description="Low complexity" evidence="7">
    <location>
        <begin position="142"/>
        <end position="159"/>
    </location>
</feature>
<keyword evidence="6 8" id="KW-0472">Membrane</keyword>
<dbReference type="RefSeq" id="XP_025371060.1">
    <property type="nucleotide sequence ID" value="XM_025513452.1"/>
</dbReference>
<dbReference type="SUPFAM" id="SSF144091">
    <property type="entry name" value="Rhomboid-like"/>
    <property type="match status" value="1"/>
</dbReference>
<evidence type="ECO:0000259" key="9">
    <source>
        <dbReference type="Pfam" id="PF01694"/>
    </source>
</evidence>
<comment type="subcellular location">
    <subcellularLocation>
        <location evidence="1">Membrane</location>
        <topology evidence="1">Multi-pass membrane protein</topology>
    </subcellularLocation>
</comment>
<name>A0A316W2B7_9BASI</name>
<feature type="transmembrane region" description="Helical" evidence="8">
    <location>
        <begin position="537"/>
        <end position="553"/>
    </location>
</feature>
<keyword evidence="3 8" id="KW-0812">Transmembrane</keyword>
<evidence type="ECO:0000256" key="2">
    <source>
        <dbReference type="ARBA" id="ARBA00009045"/>
    </source>
</evidence>
<dbReference type="Pfam" id="PF01694">
    <property type="entry name" value="Rhomboid"/>
    <property type="match status" value="1"/>
</dbReference>
<dbReference type="AlphaFoldDB" id="A0A316W2B7"/>
<dbReference type="InterPro" id="IPR035952">
    <property type="entry name" value="Rhomboid-like_sf"/>
</dbReference>